<keyword evidence="2" id="KW-1185">Reference proteome</keyword>
<proteinExistence type="predicted"/>
<dbReference type="Proteomes" id="UP000518288">
    <property type="component" value="Unassembled WGS sequence"/>
</dbReference>
<evidence type="ECO:0000313" key="2">
    <source>
        <dbReference type="Proteomes" id="UP000518288"/>
    </source>
</evidence>
<sequence length="43" mass="4614">MPAHRTVRGGVIELDIAGAQLRLRGPVDEASLCSVLRALRQST</sequence>
<gene>
    <name evidence="1" type="ORF">BDD16_004488</name>
</gene>
<evidence type="ECO:0000313" key="1">
    <source>
        <dbReference type="EMBL" id="NYG35426.1"/>
    </source>
</evidence>
<comment type="caution">
    <text evidence="1">The sequence shown here is derived from an EMBL/GenBank/DDBJ whole genome shotgun (WGS) entry which is preliminary data.</text>
</comment>
<accession>A0A7Y9U980</accession>
<dbReference type="RefSeq" id="WP_259375454.1">
    <property type="nucleotide sequence ID" value="NZ_JACCFH010000002.1"/>
</dbReference>
<name>A0A7Y9U980_9BURK</name>
<dbReference type="AlphaFoldDB" id="A0A7Y9U980"/>
<protein>
    <submittedName>
        <fullName evidence="1">Uncharacterized protein</fullName>
    </submittedName>
</protein>
<reference evidence="1 2" key="1">
    <citation type="submission" date="2020-07" db="EMBL/GenBank/DDBJ databases">
        <title>Genomic Encyclopedia of Archaeal and Bacterial Type Strains, Phase II (KMG-II): from individual species to whole genera.</title>
        <authorList>
            <person name="Goeker M."/>
        </authorList>
    </citation>
    <scope>NUCLEOTIDE SEQUENCE [LARGE SCALE GENOMIC DNA]</scope>
    <source>
        <strain evidence="1 2">DSM 21226</strain>
    </source>
</reference>
<dbReference type="EMBL" id="JACCFH010000002">
    <property type="protein sequence ID" value="NYG35426.1"/>
    <property type="molecule type" value="Genomic_DNA"/>
</dbReference>
<organism evidence="1 2">
    <name type="scientific">Sphaerotilus montanus</name>
    <dbReference type="NCBI Taxonomy" id="522889"/>
    <lineage>
        <taxon>Bacteria</taxon>
        <taxon>Pseudomonadati</taxon>
        <taxon>Pseudomonadota</taxon>
        <taxon>Betaproteobacteria</taxon>
        <taxon>Burkholderiales</taxon>
        <taxon>Sphaerotilaceae</taxon>
        <taxon>Sphaerotilus</taxon>
    </lineage>
</organism>